<dbReference type="OrthoDB" id="5144210at2759"/>
<protein>
    <submittedName>
        <fullName evidence="1">Uncharacterized protein</fullName>
    </submittedName>
</protein>
<comment type="caution">
    <text evidence="1">The sequence shown here is derived from an EMBL/GenBank/DDBJ whole genome shotgun (WGS) entry which is preliminary data.</text>
</comment>
<reference evidence="2" key="1">
    <citation type="submission" date="2019-06" db="EMBL/GenBank/DDBJ databases">
        <authorList>
            <person name="Broberg M."/>
        </authorList>
    </citation>
    <scope>NUCLEOTIDE SEQUENCE [LARGE SCALE GENOMIC DNA]</scope>
</reference>
<organism evidence="1 2">
    <name type="scientific">Clonostachys solani</name>
    <dbReference type="NCBI Taxonomy" id="160281"/>
    <lineage>
        <taxon>Eukaryota</taxon>
        <taxon>Fungi</taxon>
        <taxon>Dikarya</taxon>
        <taxon>Ascomycota</taxon>
        <taxon>Pezizomycotina</taxon>
        <taxon>Sordariomycetes</taxon>
        <taxon>Hypocreomycetidae</taxon>
        <taxon>Hypocreales</taxon>
        <taxon>Bionectriaceae</taxon>
        <taxon>Clonostachys</taxon>
    </lineage>
</organism>
<dbReference type="Proteomes" id="UP000775872">
    <property type="component" value="Unassembled WGS sequence"/>
</dbReference>
<reference evidence="1 2" key="2">
    <citation type="submission" date="2021-10" db="EMBL/GenBank/DDBJ databases">
        <authorList>
            <person name="Piombo E."/>
        </authorList>
    </citation>
    <scope>NUCLEOTIDE SEQUENCE [LARGE SCALE GENOMIC DNA]</scope>
</reference>
<sequence length="162" mass="17971">MANAAYIRLDLPDEATQLFSKVQSDIHATTPTKKINRGLDVYLYGSPDSCTEFSRIVAREKANDIKALLADAQLKPSKAQSSRPSVYGLDRGGFHTEPGYIGMGVLVSTTTPISIISKQGTQHLNWKTGECLLIMGGTKVDFEEEEGNRFLYYFTMIPVEYI</sequence>
<accession>A0A9N9ZGG0</accession>
<evidence type="ECO:0000313" key="1">
    <source>
        <dbReference type="EMBL" id="CAH0054800.1"/>
    </source>
</evidence>
<evidence type="ECO:0000313" key="2">
    <source>
        <dbReference type="Proteomes" id="UP000775872"/>
    </source>
</evidence>
<dbReference type="EMBL" id="CABFOC020000052">
    <property type="protein sequence ID" value="CAH0054800.1"/>
    <property type="molecule type" value="Genomic_DNA"/>
</dbReference>
<dbReference type="AlphaFoldDB" id="A0A9N9ZGG0"/>
<gene>
    <name evidence="1" type="ORF">CSOL1703_00016358</name>
</gene>
<name>A0A9N9ZGG0_9HYPO</name>
<keyword evidence="2" id="KW-1185">Reference proteome</keyword>
<proteinExistence type="predicted"/>